<evidence type="ECO:0000256" key="2">
    <source>
        <dbReference type="ARBA" id="ARBA00012438"/>
    </source>
</evidence>
<evidence type="ECO:0000256" key="6">
    <source>
        <dbReference type="ARBA" id="ARBA00022777"/>
    </source>
</evidence>
<dbReference type="Gene3D" id="3.30.450.20">
    <property type="entry name" value="PAS domain"/>
    <property type="match status" value="3"/>
</dbReference>
<dbReference type="InterPro" id="IPR003661">
    <property type="entry name" value="HisK_dim/P_dom"/>
</dbReference>
<dbReference type="SMART" id="SM00091">
    <property type="entry name" value="PAS"/>
    <property type="match status" value="3"/>
</dbReference>
<dbReference type="PROSITE" id="PS50112">
    <property type="entry name" value="PAS"/>
    <property type="match status" value="2"/>
</dbReference>
<organism evidence="15 16">
    <name type="scientific">Candidatus Lambdaproteobacteria bacterium RIFOXYD2_FULL_56_26</name>
    <dbReference type="NCBI Taxonomy" id="1817773"/>
    <lineage>
        <taxon>Bacteria</taxon>
        <taxon>Pseudomonadati</taxon>
        <taxon>Pseudomonadota</taxon>
        <taxon>Candidatus Lambdaproteobacteria</taxon>
    </lineage>
</organism>
<keyword evidence="7" id="KW-0067">ATP-binding</keyword>
<proteinExistence type="predicted"/>
<dbReference type="Pfam" id="PF02518">
    <property type="entry name" value="HATPase_c"/>
    <property type="match status" value="1"/>
</dbReference>
<dbReference type="PANTHER" id="PTHR45339:SF1">
    <property type="entry name" value="HYBRID SIGNAL TRANSDUCTION HISTIDINE KINASE J"/>
    <property type="match status" value="1"/>
</dbReference>
<dbReference type="InterPro" id="IPR000014">
    <property type="entry name" value="PAS"/>
</dbReference>
<dbReference type="PROSITE" id="PS50109">
    <property type="entry name" value="HIS_KIN"/>
    <property type="match status" value="1"/>
</dbReference>
<comment type="caution">
    <text evidence="15">The sequence shown here is derived from an EMBL/GenBank/DDBJ whole genome shotgun (WGS) entry which is preliminary data.</text>
</comment>
<dbReference type="PRINTS" id="PR00344">
    <property type="entry name" value="BCTRLSENSOR"/>
</dbReference>
<dbReference type="SUPFAM" id="SSF47384">
    <property type="entry name" value="Homodimeric domain of signal transducing histidine kinase"/>
    <property type="match status" value="1"/>
</dbReference>
<dbReference type="SUPFAM" id="SSF55785">
    <property type="entry name" value="PYP-like sensor domain (PAS domain)"/>
    <property type="match status" value="3"/>
</dbReference>
<evidence type="ECO:0000256" key="4">
    <source>
        <dbReference type="ARBA" id="ARBA00022679"/>
    </source>
</evidence>
<dbReference type="Gene3D" id="3.40.50.2300">
    <property type="match status" value="1"/>
</dbReference>
<dbReference type="SUPFAM" id="SSF55874">
    <property type="entry name" value="ATPase domain of HSP90 chaperone/DNA topoisomerase II/histidine kinase"/>
    <property type="match status" value="1"/>
</dbReference>
<evidence type="ECO:0000256" key="3">
    <source>
        <dbReference type="ARBA" id="ARBA00022553"/>
    </source>
</evidence>
<reference evidence="15 16" key="1">
    <citation type="journal article" date="2016" name="Nat. Commun.">
        <title>Thousands of microbial genomes shed light on interconnected biogeochemical processes in an aquifer system.</title>
        <authorList>
            <person name="Anantharaman K."/>
            <person name="Brown C.T."/>
            <person name="Hug L.A."/>
            <person name="Sharon I."/>
            <person name="Castelle C.J."/>
            <person name="Probst A.J."/>
            <person name="Thomas B.C."/>
            <person name="Singh A."/>
            <person name="Wilkins M.J."/>
            <person name="Karaoz U."/>
            <person name="Brodie E.L."/>
            <person name="Williams K.H."/>
            <person name="Hubbard S.S."/>
            <person name="Banfield J.F."/>
        </authorList>
    </citation>
    <scope>NUCLEOTIDE SEQUENCE [LARGE SCALE GENOMIC DNA]</scope>
</reference>
<dbReference type="SMART" id="SM00388">
    <property type="entry name" value="HisKA"/>
    <property type="match status" value="1"/>
</dbReference>
<keyword evidence="5" id="KW-0547">Nucleotide-binding</keyword>
<dbReference type="Gene3D" id="1.10.287.130">
    <property type="match status" value="1"/>
</dbReference>
<evidence type="ECO:0000256" key="7">
    <source>
        <dbReference type="ARBA" id="ARBA00022840"/>
    </source>
</evidence>
<dbReference type="SUPFAM" id="SSF52172">
    <property type="entry name" value="CheY-like"/>
    <property type="match status" value="1"/>
</dbReference>
<comment type="subunit">
    <text evidence="9">At low DSF concentrations, interacts with RpfF.</text>
</comment>
<dbReference type="GO" id="GO:0000155">
    <property type="term" value="F:phosphorelay sensor kinase activity"/>
    <property type="evidence" value="ECO:0007669"/>
    <property type="project" value="InterPro"/>
</dbReference>
<dbReference type="InterPro" id="IPR011006">
    <property type="entry name" value="CheY-like_superfamily"/>
</dbReference>
<feature type="domain" description="PAS" evidence="14">
    <location>
        <begin position="165"/>
        <end position="235"/>
    </location>
</feature>
<dbReference type="FunFam" id="1.10.287.130:FF:000002">
    <property type="entry name" value="Two-component osmosensing histidine kinase"/>
    <property type="match status" value="1"/>
</dbReference>
<keyword evidence="3 11" id="KW-0597">Phosphoprotein</keyword>
<keyword evidence="6" id="KW-0418">Kinase</keyword>
<dbReference type="EMBL" id="MFNF01000001">
    <property type="protein sequence ID" value="OGH04796.1"/>
    <property type="molecule type" value="Genomic_DNA"/>
</dbReference>
<accession>A0A1F6H377</accession>
<comment type="catalytic activity">
    <reaction evidence="1">
        <text>ATP + protein L-histidine = ADP + protein N-phospho-L-histidine.</text>
        <dbReference type="EC" id="2.7.13.3"/>
    </reaction>
</comment>
<evidence type="ECO:0000259" key="13">
    <source>
        <dbReference type="PROSITE" id="PS50110"/>
    </source>
</evidence>
<protein>
    <recommendedName>
        <fullName evidence="10">Sensory/regulatory protein RpfC</fullName>
        <ecNumber evidence="2">2.7.13.3</ecNumber>
    </recommendedName>
</protein>
<dbReference type="SMART" id="SM00387">
    <property type="entry name" value="HATPase_c"/>
    <property type="match status" value="1"/>
</dbReference>
<evidence type="ECO:0000313" key="16">
    <source>
        <dbReference type="Proteomes" id="UP000177583"/>
    </source>
</evidence>
<feature type="domain" description="Histidine kinase" evidence="12">
    <location>
        <begin position="429"/>
        <end position="650"/>
    </location>
</feature>
<dbReference type="InterPro" id="IPR036890">
    <property type="entry name" value="HATPase_C_sf"/>
</dbReference>
<dbReference type="Pfam" id="PF08448">
    <property type="entry name" value="PAS_4"/>
    <property type="match status" value="1"/>
</dbReference>
<name>A0A1F6H377_9PROT</name>
<dbReference type="CDD" id="cd00130">
    <property type="entry name" value="PAS"/>
    <property type="match status" value="2"/>
</dbReference>
<evidence type="ECO:0000256" key="11">
    <source>
        <dbReference type="PROSITE-ProRule" id="PRU00169"/>
    </source>
</evidence>
<dbReference type="CDD" id="cd16922">
    <property type="entry name" value="HATPase_EvgS-ArcB-TorS-like"/>
    <property type="match status" value="1"/>
</dbReference>
<dbReference type="InterPro" id="IPR004358">
    <property type="entry name" value="Sig_transdc_His_kin-like_C"/>
</dbReference>
<sequence>MSNSNEPLPTQQQLEALQKEVLELTQERDYLARKVEVMGLREEKFYAAFELNPVSVSLVRLRDQKIIDVNEGFCRLSGFDRNEVIGKTSQDLGLWFDPKERSAFYQTLLKSGQALNWTVRFQAKRGVIYSLISAKKFVFAKEEHLLLVAKDIQEWVEKNQLLEQQKSRIRAIMDAASTLIFLLDDKANLLEINLAGAKFFSQSPADLLGKRFWDLFSSDFSQKLSPFFDSVFASKKAQFCQLQLKGQWFNLTFFPVFGEDQSVKESSLVMVDATEAQALQTKLEQREKRYRMLFEAMDDGFALFEILLDPKGQPADFKLIEGNPTLLQMIQVKPEDLPHLTLKRLILGEERQWFDQLLEVANLGKSRRFPLEMKQLGHQVEVFAFVPQPGQLAVIVTDITERLATLKELDQTKQVAESAVQAKSRFLATMSHEIRTPLNGVLGMTSLLAQTRLNDEQNEFVNIISQCGENLLTVINDILDFSKLESSRIQFENMPFEIVELIEESFSLCTTKAGEKYLELLYHIHPNVPPVLMGDPIRLRQILINLVGNGIKFSNHGEILVTVKVEENKEGKLQLLFAVKDQGIGIPLEKQSSLFEPFSQVDSSTTRKYGGTGLGLAINKQMVELLGGKIWVESEVNRGSTFYFTLPAQAGPPALARKRVAPPRELLRRTLLLFDENPIHKSHLGQSLRNEGFTLQAYPLTGFSLDRLTQAPDGALVLLNLPNPGSKALFEEAERLCQATTQKSMPLVKLGFLSSGSAQELCRPGLLVNKPIRLTSLFQVMLRAIGLQQSLRMEHTPGFNANLGVELPLRILVAEDNDLNQALILKLLEKMGYKAALAENGADALKAIKTQKFDLLLLDIQMPVMDGLETTKHLVANYAPADRPIIVAMTANAMQGDKERYIAAGMDAYVSKPVDPFLLQDLLAHYASALRATP</sequence>
<dbReference type="Gene3D" id="3.30.565.10">
    <property type="entry name" value="Histidine kinase-like ATPase, C-terminal domain"/>
    <property type="match status" value="1"/>
</dbReference>
<dbReference type="NCBIfam" id="TIGR00229">
    <property type="entry name" value="sensory_box"/>
    <property type="match status" value="2"/>
</dbReference>
<evidence type="ECO:0000259" key="12">
    <source>
        <dbReference type="PROSITE" id="PS50109"/>
    </source>
</evidence>
<dbReference type="Pfam" id="PF13188">
    <property type="entry name" value="PAS_8"/>
    <property type="match status" value="1"/>
</dbReference>
<dbReference type="InterPro" id="IPR001789">
    <property type="entry name" value="Sig_transdc_resp-reg_receiver"/>
</dbReference>
<dbReference type="AlphaFoldDB" id="A0A1F6H377"/>
<dbReference type="CDD" id="cd17546">
    <property type="entry name" value="REC_hyHK_CKI1_RcsC-like"/>
    <property type="match status" value="1"/>
</dbReference>
<dbReference type="FunFam" id="3.30.565.10:FF:000010">
    <property type="entry name" value="Sensor histidine kinase RcsC"/>
    <property type="match status" value="1"/>
</dbReference>
<evidence type="ECO:0000313" key="15">
    <source>
        <dbReference type="EMBL" id="OGH04796.1"/>
    </source>
</evidence>
<dbReference type="SMART" id="SM00448">
    <property type="entry name" value="REC"/>
    <property type="match status" value="1"/>
</dbReference>
<gene>
    <name evidence="15" type="ORF">A2557_07360</name>
</gene>
<feature type="domain" description="PAS" evidence="14">
    <location>
        <begin position="41"/>
        <end position="108"/>
    </location>
</feature>
<dbReference type="InterPro" id="IPR036097">
    <property type="entry name" value="HisK_dim/P_sf"/>
</dbReference>
<dbReference type="Pfam" id="PF00072">
    <property type="entry name" value="Response_reg"/>
    <property type="match status" value="1"/>
</dbReference>
<dbReference type="Proteomes" id="UP000177583">
    <property type="component" value="Unassembled WGS sequence"/>
</dbReference>
<keyword evidence="8" id="KW-0902">Two-component regulatory system</keyword>
<feature type="modified residue" description="4-aspartylphosphate" evidence="11">
    <location>
        <position position="859"/>
    </location>
</feature>
<evidence type="ECO:0000256" key="10">
    <source>
        <dbReference type="ARBA" id="ARBA00068150"/>
    </source>
</evidence>
<evidence type="ECO:0000256" key="5">
    <source>
        <dbReference type="ARBA" id="ARBA00022741"/>
    </source>
</evidence>
<evidence type="ECO:0000256" key="8">
    <source>
        <dbReference type="ARBA" id="ARBA00023012"/>
    </source>
</evidence>
<dbReference type="EC" id="2.7.13.3" evidence="2"/>
<dbReference type="InterPro" id="IPR005467">
    <property type="entry name" value="His_kinase_dom"/>
</dbReference>
<keyword evidence="4" id="KW-0808">Transferase</keyword>
<dbReference type="InterPro" id="IPR003594">
    <property type="entry name" value="HATPase_dom"/>
</dbReference>
<evidence type="ECO:0000259" key="14">
    <source>
        <dbReference type="PROSITE" id="PS50112"/>
    </source>
</evidence>
<evidence type="ECO:0000256" key="9">
    <source>
        <dbReference type="ARBA" id="ARBA00064003"/>
    </source>
</evidence>
<feature type="domain" description="Response regulatory" evidence="13">
    <location>
        <begin position="810"/>
        <end position="927"/>
    </location>
</feature>
<dbReference type="InterPro" id="IPR013656">
    <property type="entry name" value="PAS_4"/>
</dbReference>
<dbReference type="InterPro" id="IPR035965">
    <property type="entry name" value="PAS-like_dom_sf"/>
</dbReference>
<dbReference type="PROSITE" id="PS50110">
    <property type="entry name" value="RESPONSE_REGULATORY"/>
    <property type="match status" value="1"/>
</dbReference>
<dbReference type="Pfam" id="PF00512">
    <property type="entry name" value="HisKA"/>
    <property type="match status" value="1"/>
</dbReference>
<dbReference type="GO" id="GO:0005524">
    <property type="term" value="F:ATP binding"/>
    <property type="evidence" value="ECO:0007669"/>
    <property type="project" value="UniProtKB-KW"/>
</dbReference>
<evidence type="ECO:0000256" key="1">
    <source>
        <dbReference type="ARBA" id="ARBA00000085"/>
    </source>
</evidence>
<dbReference type="Pfam" id="PF13426">
    <property type="entry name" value="PAS_9"/>
    <property type="match status" value="1"/>
</dbReference>
<dbReference type="CDD" id="cd00082">
    <property type="entry name" value="HisKA"/>
    <property type="match status" value="1"/>
</dbReference>
<dbReference type="PANTHER" id="PTHR45339">
    <property type="entry name" value="HYBRID SIGNAL TRANSDUCTION HISTIDINE KINASE J"/>
    <property type="match status" value="1"/>
</dbReference>